<dbReference type="EMBL" id="IACF01001187">
    <property type="protein sequence ID" value="LAB66902.1"/>
    <property type="molecule type" value="mRNA"/>
</dbReference>
<proteinExistence type="evidence at transcript level"/>
<feature type="compositionally biased region" description="Basic and acidic residues" evidence="1">
    <location>
        <begin position="561"/>
        <end position="571"/>
    </location>
</feature>
<dbReference type="PANTHER" id="PTHR13621:SF2">
    <property type="entry name" value="PROLINE-RICH PROTEIN PRCC"/>
    <property type="match status" value="1"/>
</dbReference>
<dbReference type="Pfam" id="PF10253">
    <property type="entry name" value="PRCC"/>
    <property type="match status" value="1"/>
</dbReference>
<name>A0A2P2HYQ4_9CRUS</name>
<reference evidence="2" key="2">
    <citation type="journal article" date="2018" name="Biosci. Biotechnol. Biochem.">
        <title>Polysaccharide hydrolase of the hadal zone amphipods Hirondellea gigas.</title>
        <authorList>
            <person name="Kobayashi H."/>
            <person name="Nagahama T."/>
            <person name="Arai W."/>
            <person name="Sasagawa Y."/>
            <person name="Umeda M."/>
            <person name="Hayashi T."/>
            <person name="Nikaido I."/>
            <person name="Watanabe H."/>
            <person name="Oguri K."/>
            <person name="Kitazato H."/>
            <person name="Fujioka K."/>
            <person name="Kido Y."/>
            <person name="Takami H."/>
        </authorList>
    </citation>
    <scope>NUCLEOTIDE SEQUENCE</scope>
    <source>
        <tissue evidence="2">Whole body</tissue>
    </source>
</reference>
<evidence type="ECO:0000256" key="1">
    <source>
        <dbReference type="SAM" id="MobiDB-lite"/>
    </source>
</evidence>
<dbReference type="PANTHER" id="PTHR13621">
    <property type="entry name" value="PROLINE-RICH PROTEIN PRCC"/>
    <property type="match status" value="1"/>
</dbReference>
<organism evidence="2">
    <name type="scientific">Hirondellea gigas</name>
    <dbReference type="NCBI Taxonomy" id="1518452"/>
    <lineage>
        <taxon>Eukaryota</taxon>
        <taxon>Metazoa</taxon>
        <taxon>Ecdysozoa</taxon>
        <taxon>Arthropoda</taxon>
        <taxon>Crustacea</taxon>
        <taxon>Multicrustacea</taxon>
        <taxon>Malacostraca</taxon>
        <taxon>Eumalacostraca</taxon>
        <taxon>Peracarida</taxon>
        <taxon>Amphipoda</taxon>
        <taxon>Amphilochidea</taxon>
        <taxon>Lysianassida</taxon>
        <taxon>Lysianassidira</taxon>
        <taxon>Lysianassoidea</taxon>
        <taxon>Lysianassidae</taxon>
        <taxon>Hirondellea</taxon>
    </lineage>
</organism>
<evidence type="ECO:0000313" key="2">
    <source>
        <dbReference type="EMBL" id="LAB66902.1"/>
    </source>
</evidence>
<feature type="compositionally biased region" description="Low complexity" evidence="1">
    <location>
        <begin position="175"/>
        <end position="202"/>
    </location>
</feature>
<feature type="region of interest" description="Disordered" evidence="1">
    <location>
        <begin position="379"/>
        <end position="439"/>
    </location>
</feature>
<reference evidence="3" key="1">
    <citation type="submission" date="2017-11" db="EMBL/GenBank/DDBJ databases">
        <title>The sensing device of the deep-sea amphipod.</title>
        <authorList>
            <person name="Kobayashi H."/>
            <person name="Nagahama T."/>
            <person name="Arai W."/>
            <person name="Sasagawa Y."/>
            <person name="Umeda M."/>
            <person name="Hayashi T."/>
            <person name="Nikaido I."/>
            <person name="Watanabe H."/>
            <person name="Oguri K."/>
            <person name="Kitazato H."/>
            <person name="Fujioka K."/>
            <person name="Kido Y."/>
            <person name="Takami H."/>
        </authorList>
    </citation>
    <scope>NUCLEOTIDE SEQUENCE</scope>
    <source>
        <tissue evidence="3">Whole body</tissue>
    </source>
</reference>
<accession>A0A2P2HYQ4</accession>
<feature type="region of interest" description="Disordered" evidence="1">
    <location>
        <begin position="251"/>
        <end position="317"/>
    </location>
</feature>
<feature type="compositionally biased region" description="Acidic residues" evidence="1">
    <location>
        <begin position="251"/>
        <end position="264"/>
    </location>
</feature>
<evidence type="ECO:0000313" key="3">
    <source>
        <dbReference type="EMBL" id="LAC23824.1"/>
    </source>
</evidence>
<feature type="region of interest" description="Disordered" evidence="1">
    <location>
        <begin position="527"/>
        <end position="589"/>
    </location>
</feature>
<dbReference type="InterPro" id="IPR018800">
    <property type="entry name" value="PRCC"/>
</dbReference>
<sequence length="589" mass="64415">MALVAYSDESDVSGDEDEFECSAQLNLKSDSNELACNTEKNVNKQKNNSNIVSGLQLDVENNTGPTSSSTESFSNLIINSKLSLPSRDIQVSETSITGIDSIIDDDVFVIPDSRNILSNKSTLLSSLPDVSRTKFGIVSSALVETDLDGENDELTDVPTTGTWKVTQDIIKNKGAHSSNSKNASKINNTQKSSRSSGSNMSKKPARSLDSKLGIGKAQQLALASSALGSILLSNKGSFKGSLLMLPAMSEFTDEDDDEQTEIEEPIIKKKVEPSAAGTGLLSMLPQPKNSTKGKEPNRTLMPHILTKPPPSKKHLHKTVVKAVRTGAGPSSNGIDSVKHKTSNLNVLGDYEDSDDDDNYDASDADFFSLDKEDELPLAASTESACHEGSSIINEVPDASDRLTASTSREVPGNTDRHSQSDVESNSLSSNDSSRCKISDNNISYNDRLMGISQYNVNKGNNYDEPMEEDSEEFIATESVETMNEVQMDNDAWRRLTGKKRCAEEDFDIIDVNASDALLTRDEWMNHAASQEKPTHSHSKKKGNLPSHQQKQKHQITYLAHQAKEREVELKNEWSAGRAKKQQTRAKYGF</sequence>
<feature type="compositionally biased region" description="Low complexity" evidence="1">
    <location>
        <begin position="421"/>
        <end position="432"/>
    </location>
</feature>
<dbReference type="EMBL" id="IACT01004640">
    <property type="protein sequence ID" value="LAC23824.1"/>
    <property type="molecule type" value="mRNA"/>
</dbReference>
<feature type="region of interest" description="Disordered" evidence="1">
    <location>
        <begin position="174"/>
        <end position="209"/>
    </location>
</feature>
<dbReference type="GO" id="GO:0005634">
    <property type="term" value="C:nucleus"/>
    <property type="evidence" value="ECO:0007669"/>
    <property type="project" value="TreeGrafter"/>
</dbReference>
<protein>
    <submittedName>
        <fullName evidence="2 3">Serine-rich adhesin for platelets-like</fullName>
    </submittedName>
</protein>
<dbReference type="AlphaFoldDB" id="A0A2P2HYQ4"/>